<reference evidence="7 8" key="1">
    <citation type="submission" date="2016-04" db="EMBL/GenBank/DDBJ databases">
        <title>Draft genome sequence of freshwater magnetotactic bacteria Magnetospirillum marisnigri SP-1 and Magnetospirillum moscoviense BB-1.</title>
        <authorList>
            <person name="Koziaeva V."/>
            <person name="Dziuba M.V."/>
            <person name="Ivanov T.M."/>
            <person name="Kuznetsov B."/>
            <person name="Grouzdev D.S."/>
        </authorList>
    </citation>
    <scope>NUCLEOTIDE SEQUENCE [LARGE SCALE GENOMIC DNA]</scope>
    <source>
        <strain evidence="7 8">SP-1</strain>
    </source>
</reference>
<dbReference type="PANTHER" id="PTHR32089">
    <property type="entry name" value="METHYL-ACCEPTING CHEMOTAXIS PROTEIN MCPB"/>
    <property type="match status" value="1"/>
</dbReference>
<gene>
    <name evidence="7" type="ORF">A6A04_10940</name>
</gene>
<evidence type="ECO:0000313" key="7">
    <source>
        <dbReference type="EMBL" id="OAN55178.1"/>
    </source>
</evidence>
<dbReference type="STRING" id="1285242.A6A04_10940"/>
<sequence length="578" mass="60973">MINRSHAASSSESCLDSPDLNAFGRTIKRMFNALDNVRLSTISVIITGLTVVVFVVGVAATIMTLHNVSTIASTWRGFDTGLGRRIDLLAQLRGHLGYGGLAQHWGSWVGGDSGAKAALADDILAIRALAPAWAGANPGPEERDSLAVVMRTVDGYESALAAGRKDVVSGDAEAHKALSRIAEILRHERAIGANAVEDAMWRLGASVGGVMLVSAVLLVLLTLFFFWFTRFRVLIPINASARSMRKLADGDKAARVPFIEKSDELGDMARTVAIFRENMIRADQLETEKRAADQVVLNQANRRAELTGAFGISADRLLAVVEGSVSKVRQSSHEVLRLAEETGAEATAVATTAGQAASNVQQVAAAAEQMGASIQEIGSSVSRSTTITRQAVDGITALDSTMVELLTATETIGEIVALIEEVAAQTNLLALNASIEAQRAGDAGKGFAVVANEVKTLAGQTARATSEISEHIGGIQGRTQAAVRALKGVAGIVTEADTVVSSIAAAIEQQSATTREIVRNVHEAAQSNSHVTEAMNRLAAEASQVKNTAASMVETIDELGREASEMQSTVRTFLTEVR</sequence>
<evidence type="ECO:0000259" key="6">
    <source>
        <dbReference type="PROSITE" id="PS50885"/>
    </source>
</evidence>
<evidence type="ECO:0000259" key="5">
    <source>
        <dbReference type="PROSITE" id="PS50111"/>
    </source>
</evidence>
<dbReference type="InterPro" id="IPR004089">
    <property type="entry name" value="MCPsignal_dom"/>
</dbReference>
<dbReference type="GO" id="GO:0016020">
    <property type="term" value="C:membrane"/>
    <property type="evidence" value="ECO:0007669"/>
    <property type="project" value="InterPro"/>
</dbReference>
<dbReference type="SMART" id="SM00283">
    <property type="entry name" value="MA"/>
    <property type="match status" value="1"/>
</dbReference>
<name>A0A178MZ11_9PROT</name>
<keyword evidence="4" id="KW-0812">Transmembrane</keyword>
<evidence type="ECO:0000256" key="3">
    <source>
        <dbReference type="PROSITE-ProRule" id="PRU00284"/>
    </source>
</evidence>
<keyword evidence="4" id="KW-0472">Membrane</keyword>
<keyword evidence="1 3" id="KW-0807">Transducer</keyword>
<dbReference type="Gene3D" id="6.10.340.10">
    <property type="match status" value="1"/>
</dbReference>
<dbReference type="GO" id="GO:0007165">
    <property type="term" value="P:signal transduction"/>
    <property type="evidence" value="ECO:0007669"/>
    <property type="project" value="UniProtKB-KW"/>
</dbReference>
<feature type="transmembrane region" description="Helical" evidence="4">
    <location>
        <begin position="39"/>
        <end position="65"/>
    </location>
</feature>
<dbReference type="PROSITE" id="PS50885">
    <property type="entry name" value="HAMP"/>
    <property type="match status" value="1"/>
</dbReference>
<dbReference type="Pfam" id="PF00015">
    <property type="entry name" value="MCPsignal"/>
    <property type="match status" value="1"/>
</dbReference>
<proteinExistence type="inferred from homology"/>
<feature type="domain" description="Methyl-accepting transducer" evidence="5">
    <location>
        <begin position="324"/>
        <end position="553"/>
    </location>
</feature>
<dbReference type="Proteomes" id="UP000078428">
    <property type="component" value="Unassembled WGS sequence"/>
</dbReference>
<evidence type="ECO:0000313" key="8">
    <source>
        <dbReference type="Proteomes" id="UP000078428"/>
    </source>
</evidence>
<dbReference type="SUPFAM" id="SSF58104">
    <property type="entry name" value="Methyl-accepting chemotaxis protein (MCP) signaling domain"/>
    <property type="match status" value="1"/>
</dbReference>
<dbReference type="Gene3D" id="1.10.287.950">
    <property type="entry name" value="Methyl-accepting chemotaxis protein"/>
    <property type="match status" value="1"/>
</dbReference>
<dbReference type="InterPro" id="IPR003660">
    <property type="entry name" value="HAMP_dom"/>
</dbReference>
<keyword evidence="8" id="KW-1185">Reference proteome</keyword>
<dbReference type="PANTHER" id="PTHR32089:SF112">
    <property type="entry name" value="LYSOZYME-LIKE PROTEIN-RELATED"/>
    <property type="match status" value="1"/>
</dbReference>
<accession>A0A178MZ11</accession>
<keyword evidence="4" id="KW-1133">Transmembrane helix</keyword>
<dbReference type="CDD" id="cd06225">
    <property type="entry name" value="HAMP"/>
    <property type="match status" value="1"/>
</dbReference>
<comment type="caution">
    <text evidence="7">The sequence shown here is derived from an EMBL/GenBank/DDBJ whole genome shotgun (WGS) entry which is preliminary data.</text>
</comment>
<dbReference type="EMBL" id="LWQT01000020">
    <property type="protein sequence ID" value="OAN55178.1"/>
    <property type="molecule type" value="Genomic_DNA"/>
</dbReference>
<dbReference type="PROSITE" id="PS50111">
    <property type="entry name" value="CHEMOTAXIS_TRANSDUC_2"/>
    <property type="match status" value="1"/>
</dbReference>
<organism evidence="7 8">
    <name type="scientific">Paramagnetospirillum marisnigri</name>
    <dbReference type="NCBI Taxonomy" id="1285242"/>
    <lineage>
        <taxon>Bacteria</taxon>
        <taxon>Pseudomonadati</taxon>
        <taxon>Pseudomonadota</taxon>
        <taxon>Alphaproteobacteria</taxon>
        <taxon>Rhodospirillales</taxon>
        <taxon>Magnetospirillaceae</taxon>
        <taxon>Paramagnetospirillum</taxon>
    </lineage>
</organism>
<dbReference type="SMART" id="SM00304">
    <property type="entry name" value="HAMP"/>
    <property type="match status" value="1"/>
</dbReference>
<feature type="domain" description="HAMP" evidence="6">
    <location>
        <begin position="231"/>
        <end position="284"/>
    </location>
</feature>
<evidence type="ECO:0000256" key="1">
    <source>
        <dbReference type="ARBA" id="ARBA00023224"/>
    </source>
</evidence>
<comment type="similarity">
    <text evidence="2">Belongs to the methyl-accepting chemotaxis (MCP) protein family.</text>
</comment>
<evidence type="ECO:0008006" key="9">
    <source>
        <dbReference type="Google" id="ProtNLM"/>
    </source>
</evidence>
<feature type="transmembrane region" description="Helical" evidence="4">
    <location>
        <begin position="207"/>
        <end position="228"/>
    </location>
</feature>
<evidence type="ECO:0000256" key="4">
    <source>
        <dbReference type="SAM" id="Phobius"/>
    </source>
</evidence>
<evidence type="ECO:0000256" key="2">
    <source>
        <dbReference type="ARBA" id="ARBA00029447"/>
    </source>
</evidence>
<protein>
    <recommendedName>
        <fullName evidence="9">Chemotaxis protein</fullName>
    </recommendedName>
</protein>
<dbReference type="AlphaFoldDB" id="A0A178MZ11"/>